<feature type="domain" description="Photosynthesis system II assembly factor Ycf48/Hcf136-like" evidence="4">
    <location>
        <begin position="164"/>
        <end position="330"/>
    </location>
</feature>
<feature type="chain" id="PRO_5007814188" description="Photosynthesis system II assembly factor Ycf48/Hcf136-like domain-containing protein" evidence="3">
    <location>
        <begin position="30"/>
        <end position="366"/>
    </location>
</feature>
<keyword evidence="1" id="KW-0602">Photosynthesis</keyword>
<accession>A0A160FL42</accession>
<dbReference type="AlphaFoldDB" id="A0A160FL42"/>
<protein>
    <recommendedName>
        <fullName evidence="4">Photosynthesis system II assembly factor Ycf48/Hcf136-like domain-containing protein</fullName>
    </recommendedName>
</protein>
<dbReference type="EMBL" id="CP014578">
    <property type="protein sequence ID" value="ANB73014.1"/>
    <property type="molecule type" value="Genomic_DNA"/>
</dbReference>
<dbReference type="Proteomes" id="UP000076852">
    <property type="component" value="Chromosome 1"/>
</dbReference>
<name>A0A160FL42_9BURK</name>
<dbReference type="RefSeq" id="WP_063496423.1">
    <property type="nucleotide sequence ID" value="NZ_CP014578.1"/>
</dbReference>
<dbReference type="PANTHER" id="PTHR47199">
    <property type="entry name" value="PHOTOSYSTEM II STABILITY/ASSEMBLY FACTOR HCF136, CHLOROPLASTIC"/>
    <property type="match status" value="1"/>
</dbReference>
<gene>
    <name evidence="5" type="ORF">AYM40_12050</name>
</gene>
<feature type="domain" description="Photosynthesis system II assembly factor Ycf48/Hcf136-like" evidence="4">
    <location>
        <begin position="75"/>
        <end position="122"/>
    </location>
</feature>
<feature type="signal peptide" evidence="3">
    <location>
        <begin position="1"/>
        <end position="29"/>
    </location>
</feature>
<evidence type="ECO:0000256" key="1">
    <source>
        <dbReference type="ARBA" id="ARBA00022531"/>
    </source>
</evidence>
<evidence type="ECO:0000256" key="3">
    <source>
        <dbReference type="SAM" id="SignalP"/>
    </source>
</evidence>
<evidence type="ECO:0000313" key="6">
    <source>
        <dbReference type="Proteomes" id="UP000076852"/>
    </source>
</evidence>
<organism evidence="5 6">
    <name type="scientific">Paraburkholderia phytofirmans OLGA172</name>
    <dbReference type="NCBI Taxonomy" id="1417228"/>
    <lineage>
        <taxon>Bacteria</taxon>
        <taxon>Pseudomonadati</taxon>
        <taxon>Pseudomonadota</taxon>
        <taxon>Betaproteobacteria</taxon>
        <taxon>Burkholderiales</taxon>
        <taxon>Burkholderiaceae</taxon>
        <taxon>Paraburkholderia</taxon>
    </lineage>
</organism>
<keyword evidence="3" id="KW-0732">Signal</keyword>
<evidence type="ECO:0000313" key="5">
    <source>
        <dbReference type="EMBL" id="ANB73014.1"/>
    </source>
</evidence>
<evidence type="ECO:0000256" key="2">
    <source>
        <dbReference type="ARBA" id="ARBA00023276"/>
    </source>
</evidence>
<dbReference type="STRING" id="1804984.AYM40_12050"/>
<dbReference type="InterPro" id="IPR015943">
    <property type="entry name" value="WD40/YVTN_repeat-like_dom_sf"/>
</dbReference>
<reference evidence="5 6" key="1">
    <citation type="journal article" date="2016" name="Gene">
        <title>PacBio SMRT assembly of a complex multi-replicon genome reveals chlorocatechol degradative operon in a region of genome plasticity.</title>
        <authorList>
            <person name="Ricker N."/>
            <person name="Shen S.Y."/>
            <person name="Goordial J."/>
            <person name="Jin S."/>
            <person name="Fulthorpe R.R."/>
        </authorList>
    </citation>
    <scope>NUCLEOTIDE SEQUENCE [LARGE SCALE GENOMIC DNA]</scope>
    <source>
        <strain evidence="5 6">OLGA172</strain>
    </source>
</reference>
<dbReference type="SUPFAM" id="SSF110296">
    <property type="entry name" value="Oligoxyloglucan reducing end-specific cellobiohydrolase"/>
    <property type="match status" value="1"/>
</dbReference>
<evidence type="ECO:0000259" key="4">
    <source>
        <dbReference type="Pfam" id="PF14870"/>
    </source>
</evidence>
<dbReference type="KEGG" id="buz:AYM40_12050"/>
<dbReference type="Pfam" id="PF14870">
    <property type="entry name" value="PSII_BNR"/>
    <property type="match status" value="2"/>
</dbReference>
<keyword evidence="2" id="KW-0604">Photosystem II</keyword>
<dbReference type="PANTHER" id="PTHR47199:SF2">
    <property type="entry name" value="PHOTOSYSTEM II STABILITY_ASSEMBLY FACTOR HCF136, CHLOROPLASTIC"/>
    <property type="match status" value="1"/>
</dbReference>
<proteinExistence type="predicted"/>
<dbReference type="Gene3D" id="2.130.10.10">
    <property type="entry name" value="YVTN repeat-like/Quinoprotein amine dehydrogenase"/>
    <property type="match status" value="2"/>
</dbReference>
<keyword evidence="6" id="KW-1185">Reference proteome</keyword>
<dbReference type="InterPro" id="IPR028203">
    <property type="entry name" value="PSII_CF48-like_dom"/>
</dbReference>
<sequence length="366" mass="38569">MQMKSGLTRTMVEMAVLLTLPFAVTGAHAEPELLVRPAIHDTRASNRVMLAISRAGERLVAVGEHGIILLSDDNGKTWTQASVPVSLTLTNVRFVDATNGWAVGHGGVVLHTVDGGKNWIKQLDGVQAAALVHEAAAAAAGEGGEDARRALAAADQLVADGPDKPFLDVYFADERRGLIVGAYGLAFATEDGGKHWRSISERIPNPQGLHLYSINVSGNELFIAGEQGSLFRATGGWESFTRIATPYAGTYFGSLVANNNAIVVFGLRGNIYRSGDAGQTWQKIDGGNTTTLTAGLRLPDGRLLLVNQAGQLLQSHDAGSSFRQLTLRSASALSGITQAADGSLVLSGVRGVTSVTLATQFAEQKQ</sequence>
<dbReference type="GO" id="GO:0015979">
    <property type="term" value="P:photosynthesis"/>
    <property type="evidence" value="ECO:0007669"/>
    <property type="project" value="UniProtKB-KW"/>
</dbReference>
<dbReference type="GO" id="GO:0009523">
    <property type="term" value="C:photosystem II"/>
    <property type="evidence" value="ECO:0007669"/>
    <property type="project" value="UniProtKB-KW"/>
</dbReference>